<keyword evidence="3" id="KW-0472">Membrane</keyword>
<dbReference type="SUPFAM" id="SSF81901">
    <property type="entry name" value="HCP-like"/>
    <property type="match status" value="1"/>
</dbReference>
<comment type="caution">
    <text evidence="4">The sequence shown here is derived from an EMBL/GenBank/DDBJ whole genome shotgun (WGS) entry which is preliminary data.</text>
</comment>
<dbReference type="InterPro" id="IPR036869">
    <property type="entry name" value="J_dom_sf"/>
</dbReference>
<evidence type="ECO:0000256" key="3">
    <source>
        <dbReference type="SAM" id="Phobius"/>
    </source>
</evidence>
<evidence type="ECO:0000256" key="2">
    <source>
        <dbReference type="SAM" id="Coils"/>
    </source>
</evidence>
<organism evidence="4 5">
    <name type="scientific">Vibrio mytili</name>
    <dbReference type="NCBI Taxonomy" id="50718"/>
    <lineage>
        <taxon>Bacteria</taxon>
        <taxon>Pseudomonadati</taxon>
        <taxon>Pseudomonadota</taxon>
        <taxon>Gammaproteobacteria</taxon>
        <taxon>Vibrionales</taxon>
        <taxon>Vibrionaceae</taxon>
        <taxon>Vibrio</taxon>
    </lineage>
</organism>
<dbReference type="Gene3D" id="1.10.287.110">
    <property type="entry name" value="DnaJ domain"/>
    <property type="match status" value="1"/>
</dbReference>
<dbReference type="OrthoDB" id="5906522at2"/>
<dbReference type="Gene3D" id="1.25.40.10">
    <property type="entry name" value="Tetratricopeptide repeat domain"/>
    <property type="match status" value="1"/>
</dbReference>
<dbReference type="InterPro" id="IPR011990">
    <property type="entry name" value="TPR-like_helical_dom_sf"/>
</dbReference>
<dbReference type="STRING" id="50718.SU60_10785"/>
<keyword evidence="1" id="KW-0143">Chaperone</keyword>
<evidence type="ECO:0000313" key="4">
    <source>
        <dbReference type="EMBL" id="KIN10959.1"/>
    </source>
</evidence>
<accession>A0A0C3DHT2</accession>
<sequence>MLLRAIALLLTVVFYFGGSSFASQMPTTAQKQFERAQQLAHAPNADSPADIRYLLNQSAQQGYLPAQKLLAQDFASGEHGPIDNTQAIYWLASIALNDPDDHGYLFAHFLAHKQNNLDSSHLIEAWYQLAALNNPQAEQEYAHYLEQRFNQLRERQVSEIKALDEATQSAKAPQSTSLVSLSTDQLGLWLAAGAAALLIGGSGLVFYKYTHHIKLTKETNQAAELAIRVKELTYANKKLKRQLETIFKEFKQTKKQSDNHSLAIACAMFGYTPQTIPNTQAIKLRYRQLSKLYHPDAKGSDAEMTRLNQALKTILQNVTQK</sequence>
<dbReference type="AlphaFoldDB" id="A0A0C3DHT2"/>
<gene>
    <name evidence="4" type="ORF">SU60_10785</name>
</gene>
<feature type="coiled-coil region" evidence="2">
    <location>
        <begin position="222"/>
        <end position="256"/>
    </location>
</feature>
<evidence type="ECO:0000256" key="1">
    <source>
        <dbReference type="ARBA" id="ARBA00023186"/>
    </source>
</evidence>
<protein>
    <submittedName>
        <fullName evidence="4">Molecular chaperone DnaJ</fullName>
    </submittedName>
</protein>
<reference evidence="4 5" key="1">
    <citation type="submission" date="2015-01" db="EMBL/GenBank/DDBJ databases">
        <title>Draft genome of Vibrio mytili type strain CAIM 528.</title>
        <authorList>
            <person name="Gonzalez-Castillo A."/>
            <person name="Gomez-Gil B."/>
            <person name="Enciso-Ibarra J."/>
        </authorList>
    </citation>
    <scope>NUCLEOTIDE SEQUENCE [LARGE SCALE GENOMIC DNA]</scope>
    <source>
        <strain evidence="4 5">CAIM 528</strain>
    </source>
</reference>
<evidence type="ECO:0000313" key="5">
    <source>
        <dbReference type="Proteomes" id="UP000031977"/>
    </source>
</evidence>
<dbReference type="EMBL" id="JXOK01000037">
    <property type="protein sequence ID" value="KIN10959.1"/>
    <property type="molecule type" value="Genomic_DNA"/>
</dbReference>
<keyword evidence="2" id="KW-0175">Coiled coil</keyword>
<proteinExistence type="predicted"/>
<dbReference type="RefSeq" id="WP_041155555.1">
    <property type="nucleotide sequence ID" value="NZ_CBCRVP010000005.1"/>
</dbReference>
<name>A0A0C3DHT2_9VIBR</name>
<keyword evidence="3" id="KW-1133">Transmembrane helix</keyword>
<dbReference type="Proteomes" id="UP000031977">
    <property type="component" value="Unassembled WGS sequence"/>
</dbReference>
<feature type="transmembrane region" description="Helical" evidence="3">
    <location>
        <begin position="186"/>
        <end position="207"/>
    </location>
</feature>
<keyword evidence="5" id="KW-1185">Reference proteome</keyword>
<keyword evidence="3" id="KW-0812">Transmembrane</keyword>
<dbReference type="SUPFAM" id="SSF46565">
    <property type="entry name" value="Chaperone J-domain"/>
    <property type="match status" value="1"/>
</dbReference>